<feature type="transmembrane region" description="Helical" evidence="2">
    <location>
        <begin position="89"/>
        <end position="111"/>
    </location>
</feature>
<name>A0ABN2L7E6_9MICO</name>
<dbReference type="PANTHER" id="PTHR14969:SF13">
    <property type="entry name" value="AT30094P"/>
    <property type="match status" value="1"/>
</dbReference>
<comment type="caution">
    <text evidence="4">The sequence shown here is derived from an EMBL/GenBank/DDBJ whole genome shotgun (WGS) entry which is preliminary data.</text>
</comment>
<reference evidence="4 5" key="1">
    <citation type="journal article" date="2019" name="Int. J. Syst. Evol. Microbiol.">
        <title>The Global Catalogue of Microorganisms (GCM) 10K type strain sequencing project: providing services to taxonomists for standard genome sequencing and annotation.</title>
        <authorList>
            <consortium name="The Broad Institute Genomics Platform"/>
            <consortium name="The Broad Institute Genome Sequencing Center for Infectious Disease"/>
            <person name="Wu L."/>
            <person name="Ma J."/>
        </authorList>
    </citation>
    <scope>NUCLEOTIDE SEQUENCE [LARGE SCALE GENOMIC DNA]</scope>
    <source>
        <strain evidence="4 5">JCM 14736</strain>
    </source>
</reference>
<dbReference type="EMBL" id="BAAAOB010000001">
    <property type="protein sequence ID" value="GAA1777883.1"/>
    <property type="molecule type" value="Genomic_DNA"/>
</dbReference>
<gene>
    <name evidence="4" type="ORF">GCM10009768_03080</name>
</gene>
<dbReference type="InterPro" id="IPR000326">
    <property type="entry name" value="PAP2/HPO"/>
</dbReference>
<evidence type="ECO:0000313" key="4">
    <source>
        <dbReference type="EMBL" id="GAA1777883.1"/>
    </source>
</evidence>
<feature type="transmembrane region" description="Helical" evidence="2">
    <location>
        <begin position="118"/>
        <end position="141"/>
    </location>
</feature>
<dbReference type="SUPFAM" id="SSF48317">
    <property type="entry name" value="Acid phosphatase/Vanadium-dependent haloperoxidase"/>
    <property type="match status" value="1"/>
</dbReference>
<dbReference type="InterPro" id="IPR036938">
    <property type="entry name" value="PAP2/HPO_sf"/>
</dbReference>
<protein>
    <recommendedName>
        <fullName evidence="3">Phosphatidic acid phosphatase type 2/haloperoxidase domain-containing protein</fullName>
    </recommendedName>
</protein>
<feature type="transmembrane region" description="Helical" evidence="2">
    <location>
        <begin position="190"/>
        <end position="209"/>
    </location>
</feature>
<dbReference type="Pfam" id="PF01569">
    <property type="entry name" value="PAP2"/>
    <property type="match status" value="1"/>
</dbReference>
<proteinExistence type="predicted"/>
<keyword evidence="2" id="KW-0472">Membrane</keyword>
<dbReference type="RefSeq" id="WP_344028448.1">
    <property type="nucleotide sequence ID" value="NZ_BAAAOB010000001.1"/>
</dbReference>
<dbReference type="CDD" id="cd01610">
    <property type="entry name" value="PAP2_like"/>
    <property type="match status" value="1"/>
</dbReference>
<evidence type="ECO:0000256" key="2">
    <source>
        <dbReference type="SAM" id="Phobius"/>
    </source>
</evidence>
<feature type="domain" description="Phosphatidic acid phosphatase type 2/haloperoxidase" evidence="3">
    <location>
        <begin position="117"/>
        <end position="233"/>
    </location>
</feature>
<dbReference type="SMART" id="SM00014">
    <property type="entry name" value="acidPPc"/>
    <property type="match status" value="1"/>
</dbReference>
<dbReference type="PANTHER" id="PTHR14969">
    <property type="entry name" value="SPHINGOSINE-1-PHOSPHATE PHOSPHOHYDROLASE"/>
    <property type="match status" value="1"/>
</dbReference>
<evidence type="ECO:0000259" key="3">
    <source>
        <dbReference type="SMART" id="SM00014"/>
    </source>
</evidence>
<dbReference type="Gene3D" id="1.20.144.10">
    <property type="entry name" value="Phosphatidic acid phosphatase type 2/haloperoxidase"/>
    <property type="match status" value="1"/>
</dbReference>
<feature type="region of interest" description="Disordered" evidence="1">
    <location>
        <begin position="1"/>
        <end position="25"/>
    </location>
</feature>
<dbReference type="Proteomes" id="UP001500851">
    <property type="component" value="Unassembled WGS sequence"/>
</dbReference>
<organism evidence="4 5">
    <name type="scientific">Leucobacter iarius</name>
    <dbReference type="NCBI Taxonomy" id="333963"/>
    <lineage>
        <taxon>Bacteria</taxon>
        <taxon>Bacillati</taxon>
        <taxon>Actinomycetota</taxon>
        <taxon>Actinomycetes</taxon>
        <taxon>Micrococcales</taxon>
        <taxon>Microbacteriaceae</taxon>
        <taxon>Leucobacter</taxon>
    </lineage>
</organism>
<feature type="transmembrane region" description="Helical" evidence="2">
    <location>
        <begin position="164"/>
        <end position="183"/>
    </location>
</feature>
<sequence>MTRTTTTQPIRAHRAPRAQHAPDDRAGLGAQRGILRRAQRPAVAFVTTAVVAAAVIALGFVMRAHPVDAGIVAAFNRDHVGAWGFVADAIYRLFSPVPAVVLVVALALLVWWRSRSVIPALAFGGTIAVTWLPVAAIKILVDRPRPDLSLLTHLPAQVQTDGSFPSGHTAFAVSLSIGIWFLLRDSRWEGVAIVGGVAFTLLVGAAVVSDGLHYPSDALASVVWGLAMAPTARILVADVALSRLAARFAR</sequence>
<keyword evidence="2" id="KW-1133">Transmembrane helix</keyword>
<keyword evidence="2" id="KW-0812">Transmembrane</keyword>
<keyword evidence="5" id="KW-1185">Reference proteome</keyword>
<evidence type="ECO:0000313" key="5">
    <source>
        <dbReference type="Proteomes" id="UP001500851"/>
    </source>
</evidence>
<evidence type="ECO:0000256" key="1">
    <source>
        <dbReference type="SAM" id="MobiDB-lite"/>
    </source>
</evidence>
<feature type="transmembrane region" description="Helical" evidence="2">
    <location>
        <begin position="221"/>
        <end position="241"/>
    </location>
</feature>
<feature type="transmembrane region" description="Helical" evidence="2">
    <location>
        <begin position="42"/>
        <end position="62"/>
    </location>
</feature>
<accession>A0ABN2L7E6</accession>